<dbReference type="EMBL" id="WUYX01000070">
    <property type="protein sequence ID" value="MXV64324.1"/>
    <property type="molecule type" value="Genomic_DNA"/>
</dbReference>
<dbReference type="RefSeq" id="WP_160067526.1">
    <property type="nucleotide sequence ID" value="NZ_WUYX01000070.1"/>
</dbReference>
<comment type="caution">
    <text evidence="2">The sequence shown here is derived from an EMBL/GenBank/DDBJ whole genome shotgun (WGS) entry which is preliminary data.</text>
</comment>
<dbReference type="Proteomes" id="UP000434101">
    <property type="component" value="Unassembled WGS sequence"/>
</dbReference>
<keyword evidence="3" id="KW-1185">Reference proteome</keyword>
<protein>
    <submittedName>
        <fullName evidence="2">Uncharacterized protein</fullName>
    </submittedName>
</protein>
<evidence type="ECO:0000313" key="2">
    <source>
        <dbReference type="EMBL" id="MXV64324.1"/>
    </source>
</evidence>
<evidence type="ECO:0000313" key="3">
    <source>
        <dbReference type="Proteomes" id="UP000434101"/>
    </source>
</evidence>
<reference evidence="2 3" key="1">
    <citation type="submission" date="2020-01" db="EMBL/GenBank/DDBJ databases">
        <title>Natronorubrum sp. JWXQ-INN 674 isolated from Inner Mongolia Autonomous Region of China.</title>
        <authorList>
            <person name="Xue Q."/>
        </authorList>
    </citation>
    <scope>NUCLEOTIDE SEQUENCE [LARGE SCALE GENOMIC DNA]</scope>
    <source>
        <strain evidence="2 3">JWXQ-INN-674</strain>
    </source>
</reference>
<organism evidence="2 3">
    <name type="scientific">Natronorubrum halalkaliphilum</name>
    <dbReference type="NCBI Taxonomy" id="2691917"/>
    <lineage>
        <taxon>Archaea</taxon>
        <taxon>Methanobacteriati</taxon>
        <taxon>Methanobacteriota</taxon>
        <taxon>Stenosarchaea group</taxon>
        <taxon>Halobacteria</taxon>
        <taxon>Halobacteriales</taxon>
        <taxon>Natrialbaceae</taxon>
        <taxon>Natronorubrum</taxon>
    </lineage>
</organism>
<feature type="region of interest" description="Disordered" evidence="1">
    <location>
        <begin position="1"/>
        <end position="48"/>
    </location>
</feature>
<sequence>MGEDGELEWSFSSGSSIRIASHQRPADSSHHSGLGSAKRTEQQRPARQIGCHVLEGRLDLAPENDEYELRAGGVNGFDGAEMIFPEAQADATAFPFRHRDRGPTDQLLAS</sequence>
<gene>
    <name evidence="2" type="ORF">GS429_20085</name>
</gene>
<dbReference type="OrthoDB" id="199885at2157"/>
<evidence type="ECO:0000256" key="1">
    <source>
        <dbReference type="SAM" id="MobiDB-lite"/>
    </source>
</evidence>
<feature type="compositionally biased region" description="Low complexity" evidence="1">
    <location>
        <begin position="10"/>
        <end position="20"/>
    </location>
</feature>
<name>A0A6B0VS94_9EURY</name>
<accession>A0A6B0VS94</accession>
<proteinExistence type="predicted"/>
<dbReference type="AlphaFoldDB" id="A0A6B0VS94"/>